<accession>A0A931GCV6</accession>
<dbReference type="SMART" id="SM00271">
    <property type="entry name" value="DnaJ"/>
    <property type="match status" value="1"/>
</dbReference>
<dbReference type="CDD" id="cd06257">
    <property type="entry name" value="DnaJ"/>
    <property type="match status" value="1"/>
</dbReference>
<dbReference type="SUPFAM" id="SSF46565">
    <property type="entry name" value="Chaperone J-domain"/>
    <property type="match status" value="1"/>
</dbReference>
<reference evidence="2" key="1">
    <citation type="submission" date="2020-07" db="EMBL/GenBank/DDBJ databases">
        <title>Severe corrosion of carbon steel in oil field produced water can be linked to methanogenic archaea containing a special type of NiFe hydrogenase.</title>
        <authorList>
            <person name="Lahme S."/>
            <person name="Mand J."/>
            <person name="Longwell J."/>
            <person name="Smith R."/>
            <person name="Enning D."/>
        </authorList>
    </citation>
    <scope>NUCLEOTIDE SEQUENCE</scope>
    <source>
        <strain evidence="2">MIC098Bin6</strain>
    </source>
</reference>
<evidence type="ECO:0000313" key="2">
    <source>
        <dbReference type="EMBL" id="MBG0778547.1"/>
    </source>
</evidence>
<dbReference type="Pfam" id="PF00226">
    <property type="entry name" value="DnaJ"/>
    <property type="match status" value="1"/>
</dbReference>
<feature type="non-terminal residue" evidence="2">
    <location>
        <position position="1"/>
    </location>
</feature>
<protein>
    <submittedName>
        <fullName evidence="2">J domain-containing protein</fullName>
    </submittedName>
</protein>
<proteinExistence type="predicted"/>
<evidence type="ECO:0000313" key="3">
    <source>
        <dbReference type="Proteomes" id="UP000706172"/>
    </source>
</evidence>
<dbReference type="Proteomes" id="UP000706172">
    <property type="component" value="Unassembled WGS sequence"/>
</dbReference>
<dbReference type="InterPro" id="IPR001623">
    <property type="entry name" value="DnaJ_domain"/>
</dbReference>
<dbReference type="EMBL" id="JACCQK010000047">
    <property type="protein sequence ID" value="MBG0778547.1"/>
    <property type="molecule type" value="Genomic_DNA"/>
</dbReference>
<evidence type="ECO:0000259" key="1">
    <source>
        <dbReference type="PROSITE" id="PS50076"/>
    </source>
</evidence>
<dbReference type="PROSITE" id="PS50076">
    <property type="entry name" value="DNAJ_2"/>
    <property type="match status" value="1"/>
</dbReference>
<sequence length="197" mass="23440">LVNMPPALFRKLTGKCRDEIEQGFMQQESRLSHRELKSYVYTIFDLQRFFKGFLAKKMPHALDQNKVDDFFIQELCDLNKRLYRQSGHLHDYLIRYVVMFFDHPYGDSVLLEEMEKDFRFRSRFFHQPPKPAVSRSRAREIFNLTAAELKTMDKRSLTRKFRKLARKHHPDKGGSHDRFVELSEAYQALLAKINPPG</sequence>
<name>A0A931GCV6_9BACT</name>
<dbReference type="Gene3D" id="1.10.287.110">
    <property type="entry name" value="DnaJ domain"/>
    <property type="match status" value="1"/>
</dbReference>
<dbReference type="AlphaFoldDB" id="A0A931GCV6"/>
<comment type="caution">
    <text evidence="2">The sequence shown here is derived from an EMBL/GenBank/DDBJ whole genome shotgun (WGS) entry which is preliminary data.</text>
</comment>
<organism evidence="2 3">
    <name type="scientific">Desulfotignum balticum</name>
    <dbReference type="NCBI Taxonomy" id="115781"/>
    <lineage>
        <taxon>Bacteria</taxon>
        <taxon>Pseudomonadati</taxon>
        <taxon>Thermodesulfobacteriota</taxon>
        <taxon>Desulfobacteria</taxon>
        <taxon>Desulfobacterales</taxon>
        <taxon>Desulfobacteraceae</taxon>
        <taxon>Desulfotignum</taxon>
    </lineage>
</organism>
<feature type="domain" description="J" evidence="1">
    <location>
        <begin position="137"/>
        <end position="194"/>
    </location>
</feature>
<gene>
    <name evidence="2" type="ORF">H0S81_01260</name>
</gene>
<dbReference type="InterPro" id="IPR036869">
    <property type="entry name" value="J_dom_sf"/>
</dbReference>